<evidence type="ECO:0000256" key="1">
    <source>
        <dbReference type="SAM" id="MobiDB-lite"/>
    </source>
</evidence>
<dbReference type="Proteomes" id="UP000301870">
    <property type="component" value="Chromosome 18"/>
</dbReference>
<keyword evidence="2" id="KW-1185">Reference proteome</keyword>
<organism evidence="2 3">
    <name type="scientific">Spodoptera litura</name>
    <name type="common">Asian cotton leafworm</name>
    <dbReference type="NCBI Taxonomy" id="69820"/>
    <lineage>
        <taxon>Eukaryota</taxon>
        <taxon>Metazoa</taxon>
        <taxon>Ecdysozoa</taxon>
        <taxon>Arthropoda</taxon>
        <taxon>Hexapoda</taxon>
        <taxon>Insecta</taxon>
        <taxon>Pterygota</taxon>
        <taxon>Neoptera</taxon>
        <taxon>Endopterygota</taxon>
        <taxon>Lepidoptera</taxon>
        <taxon>Glossata</taxon>
        <taxon>Ditrysia</taxon>
        <taxon>Noctuoidea</taxon>
        <taxon>Noctuidae</taxon>
        <taxon>Amphipyrinae</taxon>
        <taxon>Spodoptera</taxon>
    </lineage>
</organism>
<reference evidence="3" key="1">
    <citation type="submission" date="2025-08" db="UniProtKB">
        <authorList>
            <consortium name="RefSeq"/>
        </authorList>
    </citation>
    <scope>IDENTIFICATION</scope>
    <source>
        <strain evidence="3">Ishihara</strain>
        <tissue evidence="3">Whole body</tissue>
    </source>
</reference>
<sequence length="128" mass="14429">MSTRSRKIINLVDEKYDNYDVNKENTSEACDNVQNEVKRDSPLPSGANFIQEELSILDDIDLEDTDILLQNLPSNSSIFPNDIPEFSPTPDNKHYTEEPYNETGTLLPTNSSPSSIIADSQPNTNYFL</sequence>
<dbReference type="KEGG" id="sliu:111354251"/>
<protein>
    <submittedName>
        <fullName evidence="3">Uncharacterized protein LOC111354251</fullName>
    </submittedName>
</protein>
<dbReference type="AlphaFoldDB" id="A0A9J7E935"/>
<proteinExistence type="predicted"/>
<gene>
    <name evidence="3" type="primary">LOC111354251</name>
</gene>
<dbReference type="OrthoDB" id="7422666at2759"/>
<feature type="compositionally biased region" description="Polar residues" evidence="1">
    <location>
        <begin position="102"/>
        <end position="128"/>
    </location>
</feature>
<dbReference type="RefSeq" id="XP_022823359.1">
    <property type="nucleotide sequence ID" value="XM_022967591.1"/>
</dbReference>
<accession>A0A9J7E935</accession>
<evidence type="ECO:0000313" key="3">
    <source>
        <dbReference type="RefSeq" id="XP_022823359.1"/>
    </source>
</evidence>
<feature type="region of interest" description="Disordered" evidence="1">
    <location>
        <begin position="78"/>
        <end position="128"/>
    </location>
</feature>
<evidence type="ECO:0000313" key="2">
    <source>
        <dbReference type="Proteomes" id="UP000301870"/>
    </source>
</evidence>
<name>A0A9J7E935_SPOLT</name>
<dbReference type="GeneID" id="111354251"/>